<keyword evidence="3 8" id="KW-1133">Transmembrane helix</keyword>
<dbReference type="InterPro" id="IPR050125">
    <property type="entry name" value="GPCR_opsins"/>
</dbReference>
<dbReference type="Gene3D" id="1.20.1070.10">
    <property type="entry name" value="Rhodopsin 7-helix transmembrane proteins"/>
    <property type="match status" value="1"/>
</dbReference>
<dbReference type="EMBL" id="MN822261">
    <property type="protein sequence ID" value="QHF16581.1"/>
    <property type="molecule type" value="mRNA"/>
</dbReference>
<dbReference type="Pfam" id="PF00001">
    <property type="entry name" value="7tm_1"/>
    <property type="match status" value="1"/>
</dbReference>
<protein>
    <submittedName>
        <fullName evidence="10">Opsin</fullName>
    </submittedName>
</protein>
<evidence type="ECO:0000259" key="9">
    <source>
        <dbReference type="PROSITE" id="PS50262"/>
    </source>
</evidence>
<dbReference type="PROSITE" id="PS50262">
    <property type="entry name" value="G_PROTEIN_RECEP_F1_2"/>
    <property type="match status" value="1"/>
</dbReference>
<evidence type="ECO:0000256" key="5">
    <source>
        <dbReference type="ARBA" id="ARBA00023136"/>
    </source>
</evidence>
<organism evidence="10">
    <name type="scientific">Hydra vulgaris</name>
    <name type="common">Hydra</name>
    <name type="synonym">Hydra attenuata</name>
    <dbReference type="NCBI Taxonomy" id="6087"/>
    <lineage>
        <taxon>Eukaryota</taxon>
        <taxon>Metazoa</taxon>
        <taxon>Cnidaria</taxon>
        <taxon>Hydrozoa</taxon>
        <taxon>Hydroidolina</taxon>
        <taxon>Anthoathecata</taxon>
        <taxon>Aplanulata</taxon>
        <taxon>Hydridae</taxon>
        <taxon>Hydra</taxon>
    </lineage>
</organism>
<proteinExistence type="evidence at transcript level"/>
<feature type="transmembrane region" description="Helical" evidence="8">
    <location>
        <begin position="34"/>
        <end position="55"/>
    </location>
</feature>
<evidence type="ECO:0000256" key="8">
    <source>
        <dbReference type="SAM" id="Phobius"/>
    </source>
</evidence>
<evidence type="ECO:0000256" key="3">
    <source>
        <dbReference type="ARBA" id="ARBA00022989"/>
    </source>
</evidence>
<feature type="transmembrane region" description="Helical" evidence="8">
    <location>
        <begin position="162"/>
        <end position="187"/>
    </location>
</feature>
<dbReference type="OrthoDB" id="5948546at2759"/>
<dbReference type="KEGG" id="hmg:105843965"/>
<dbReference type="PANTHER" id="PTHR24240">
    <property type="entry name" value="OPSIN"/>
    <property type="match status" value="1"/>
</dbReference>
<feature type="domain" description="G-protein coupled receptors family 1 profile" evidence="9">
    <location>
        <begin position="18"/>
        <end position="273"/>
    </location>
</feature>
<feature type="transmembrane region" description="Helical" evidence="8">
    <location>
        <begin position="219"/>
        <end position="247"/>
    </location>
</feature>
<reference evidence="10" key="1">
    <citation type="journal article" date="2019" name="BMC Genomics">
        <title>Molecular evolution and expression of opsin genes in Hydra vulgaris.</title>
        <authorList>
            <person name="Macias-Munoz A."/>
            <person name="Murad R."/>
            <person name="Mortazavi A."/>
        </authorList>
    </citation>
    <scope>NUCLEOTIDE SEQUENCE</scope>
</reference>
<keyword evidence="4" id="KW-0297">G-protein coupled receptor</keyword>
<evidence type="ECO:0000256" key="6">
    <source>
        <dbReference type="ARBA" id="ARBA00023170"/>
    </source>
</evidence>
<name>A0A857GWU1_HYDVU</name>
<feature type="transmembrane region" description="Helical" evidence="8">
    <location>
        <begin position="120"/>
        <end position="142"/>
    </location>
</feature>
<dbReference type="GeneID" id="105843965"/>
<evidence type="ECO:0000256" key="1">
    <source>
        <dbReference type="ARBA" id="ARBA00004141"/>
    </source>
</evidence>
<sequence>MDGVKFTLITIISVAIFTNSVSLYFLFKKQKKNNYVILCINLSLSDLLQSIAGYIPALFIDAKLQKATMLCKLSAFFIAFPSFTTIAMLTSMALSRMVLLSTCFHCNQINYKILFRKIGFISWIYGFIWAVFPLFGFSSYTLEGTHSRCSIDFSPKTIADKVYLIMIVAFGFLIPVMSILISCIYTAKVMRSKYKFFYVTYGKENVETKRYKEKEKKAFSSFVLMVTSFIICWSPYATIGCLSAFTLTRIPKWLLHSAAFLGKLSAVVNPFIYYWKDGLFKKRFTSTTWNASYFISKSQQNIEDNQKNSRGALRNYMNVFCG</sequence>
<accession>A0A857GWU1</accession>
<evidence type="ECO:0000256" key="2">
    <source>
        <dbReference type="ARBA" id="ARBA00022692"/>
    </source>
</evidence>
<evidence type="ECO:0000313" key="10">
    <source>
        <dbReference type="EMBL" id="QHF16581.1"/>
    </source>
</evidence>
<dbReference type="InterPro" id="IPR017452">
    <property type="entry name" value="GPCR_Rhodpsn_7TM"/>
</dbReference>
<dbReference type="GO" id="GO:0004930">
    <property type="term" value="F:G protein-coupled receptor activity"/>
    <property type="evidence" value="ECO:0007669"/>
    <property type="project" value="UniProtKB-KW"/>
</dbReference>
<feature type="transmembrane region" description="Helical" evidence="8">
    <location>
        <begin position="253"/>
        <end position="275"/>
    </location>
</feature>
<dbReference type="GO" id="GO:0016020">
    <property type="term" value="C:membrane"/>
    <property type="evidence" value="ECO:0007669"/>
    <property type="project" value="UniProtKB-SubCell"/>
</dbReference>
<evidence type="ECO:0000256" key="4">
    <source>
        <dbReference type="ARBA" id="ARBA00023040"/>
    </source>
</evidence>
<dbReference type="AlphaFoldDB" id="A0A857GWU1"/>
<keyword evidence="6" id="KW-0675">Receptor</keyword>
<evidence type="ECO:0000256" key="7">
    <source>
        <dbReference type="ARBA" id="ARBA00023224"/>
    </source>
</evidence>
<keyword evidence="2 8" id="KW-0812">Transmembrane</keyword>
<dbReference type="InterPro" id="IPR000276">
    <property type="entry name" value="GPCR_Rhodpsn"/>
</dbReference>
<keyword evidence="7" id="KW-0807">Transducer</keyword>
<dbReference type="SUPFAM" id="SSF81321">
    <property type="entry name" value="Family A G protein-coupled receptor-like"/>
    <property type="match status" value="1"/>
</dbReference>
<keyword evidence="5 8" id="KW-0472">Membrane</keyword>
<dbReference type="PRINTS" id="PR00237">
    <property type="entry name" value="GPCRRHODOPSN"/>
</dbReference>
<comment type="subcellular location">
    <subcellularLocation>
        <location evidence="1">Membrane</location>
        <topology evidence="1">Multi-pass membrane protein</topology>
    </subcellularLocation>
</comment>
<gene>
    <name evidence="10" type="primary">OpD7</name>
</gene>
<feature type="transmembrane region" description="Helical" evidence="8">
    <location>
        <begin position="6"/>
        <end position="27"/>
    </location>
</feature>
<feature type="transmembrane region" description="Helical" evidence="8">
    <location>
        <begin position="75"/>
        <end position="99"/>
    </location>
</feature>